<evidence type="ECO:0000313" key="2">
    <source>
        <dbReference type="EMBL" id="GER49756.1"/>
    </source>
</evidence>
<dbReference type="OrthoDB" id="927671at2759"/>
<dbReference type="Proteomes" id="UP000325081">
    <property type="component" value="Unassembled WGS sequence"/>
</dbReference>
<evidence type="ECO:0000256" key="1">
    <source>
        <dbReference type="SAM" id="MobiDB-lite"/>
    </source>
</evidence>
<name>A0A5A7QXQ9_STRAF</name>
<dbReference type="EMBL" id="BKCP01008782">
    <property type="protein sequence ID" value="GER49756.1"/>
    <property type="molecule type" value="Genomic_DNA"/>
</dbReference>
<evidence type="ECO:0000313" key="3">
    <source>
        <dbReference type="Proteomes" id="UP000325081"/>
    </source>
</evidence>
<dbReference type="AlphaFoldDB" id="A0A5A7QXQ9"/>
<keyword evidence="3" id="KW-1185">Reference proteome</keyword>
<proteinExistence type="predicted"/>
<comment type="caution">
    <text evidence="2">The sequence shown here is derived from an EMBL/GenBank/DDBJ whole genome shotgun (WGS) entry which is preliminary data.</text>
</comment>
<reference evidence="3" key="1">
    <citation type="journal article" date="2019" name="Curr. Biol.">
        <title>Genome Sequence of Striga asiatica Provides Insight into the Evolution of Plant Parasitism.</title>
        <authorList>
            <person name="Yoshida S."/>
            <person name="Kim S."/>
            <person name="Wafula E.K."/>
            <person name="Tanskanen J."/>
            <person name="Kim Y.M."/>
            <person name="Honaas L."/>
            <person name="Yang Z."/>
            <person name="Spallek T."/>
            <person name="Conn C.E."/>
            <person name="Ichihashi Y."/>
            <person name="Cheong K."/>
            <person name="Cui S."/>
            <person name="Der J.P."/>
            <person name="Gundlach H."/>
            <person name="Jiao Y."/>
            <person name="Hori C."/>
            <person name="Ishida J.K."/>
            <person name="Kasahara H."/>
            <person name="Kiba T."/>
            <person name="Kim M.S."/>
            <person name="Koo N."/>
            <person name="Laohavisit A."/>
            <person name="Lee Y.H."/>
            <person name="Lumba S."/>
            <person name="McCourt P."/>
            <person name="Mortimer J.C."/>
            <person name="Mutuku J.M."/>
            <person name="Nomura T."/>
            <person name="Sasaki-Sekimoto Y."/>
            <person name="Seto Y."/>
            <person name="Wang Y."/>
            <person name="Wakatake T."/>
            <person name="Sakakibara H."/>
            <person name="Demura T."/>
            <person name="Yamaguchi S."/>
            <person name="Yoneyama K."/>
            <person name="Manabe R.I."/>
            <person name="Nelson D.C."/>
            <person name="Schulman A.H."/>
            <person name="Timko M.P."/>
            <person name="dePamphilis C.W."/>
            <person name="Choi D."/>
            <person name="Shirasu K."/>
        </authorList>
    </citation>
    <scope>NUCLEOTIDE SEQUENCE [LARGE SCALE GENOMIC DNA]</scope>
    <source>
        <strain evidence="3">cv. UVA1</strain>
    </source>
</reference>
<organism evidence="2 3">
    <name type="scientific">Striga asiatica</name>
    <name type="common">Asiatic witchweed</name>
    <name type="synonym">Buchnera asiatica</name>
    <dbReference type="NCBI Taxonomy" id="4170"/>
    <lineage>
        <taxon>Eukaryota</taxon>
        <taxon>Viridiplantae</taxon>
        <taxon>Streptophyta</taxon>
        <taxon>Embryophyta</taxon>
        <taxon>Tracheophyta</taxon>
        <taxon>Spermatophyta</taxon>
        <taxon>Magnoliopsida</taxon>
        <taxon>eudicotyledons</taxon>
        <taxon>Gunneridae</taxon>
        <taxon>Pentapetalae</taxon>
        <taxon>asterids</taxon>
        <taxon>lamiids</taxon>
        <taxon>Lamiales</taxon>
        <taxon>Orobanchaceae</taxon>
        <taxon>Buchnereae</taxon>
        <taxon>Striga</taxon>
    </lineage>
</organism>
<sequence length="246" mass="27189">VQDKHSPSQSASQDPKTKRCKLSKGNESNAKKAKLLSKKDTGPKPVLEQPNSFAGNSDTSSVVTYLLSIFPEGETSSWKDSQTQASVTMFNLVKVSSSPRPTHAKESKLVSLRVYMDQRIAQARSDGETSFISSVFGTRFLEYYSIELLKYFEHTTAFLGKLGPACIQYFQVGVERTIARDREQGFICSADETAILTGLPDPVGWNGNKSQPADQPWWTPVLDVAKKKAELASDDEEEEGDQEESP</sequence>
<feature type="non-terminal residue" evidence="2">
    <location>
        <position position="1"/>
    </location>
</feature>
<feature type="non-terminal residue" evidence="2">
    <location>
        <position position="246"/>
    </location>
</feature>
<accession>A0A5A7QXQ9</accession>
<gene>
    <name evidence="2" type="ORF">STAS_27020</name>
</gene>
<feature type="region of interest" description="Disordered" evidence="1">
    <location>
        <begin position="1"/>
        <end position="53"/>
    </location>
</feature>
<protein>
    <submittedName>
        <fullName evidence="2">Uncharacterized protein</fullName>
    </submittedName>
</protein>